<feature type="transmembrane region" description="Helical" evidence="1">
    <location>
        <begin position="170"/>
        <end position="192"/>
    </location>
</feature>
<feature type="transmembrane region" description="Helical" evidence="1">
    <location>
        <begin position="199"/>
        <end position="222"/>
    </location>
</feature>
<feature type="transmembrane region" description="Helical" evidence="1">
    <location>
        <begin position="12"/>
        <end position="28"/>
    </location>
</feature>
<keyword evidence="1" id="KW-1133">Transmembrane helix</keyword>
<sequence length="465" mass="51813">MGKKLNQFSSVGWMIGVSALILFASSGLRHELFNSGAWDLGIFDQAVYLISQGQPPISSFLGFHILGDHAAWILYPLALLYKIYPSVYWLFAVQSAALALGALPTWHLARQAGLKESQAAAMVGVYLLYPVVYNANLFDFHPDTIAIPALLAAVLAARLGQVGWFCLSILIVLGCKAVLSLTVTAMGIWLLFFEKRRLYGAIAFISGLAWFLIANKGIIPFFGSEAALLERHLYRYSYLGNSFPEMTKILLFQPELILGKVFSLTNLEYLVLLLAPVIWGLLPQVTALIGAIPCLVLNILANHPSQKNLIFHYSLPVIPFLVLAVIANLAAGRAWLRTPRAIILWSLVGFFALAKFGFFASQHLKYLDNWQATREALALVSSSGNVLTTEHIAPHLSQRKLIKCKFVKFPPDNELNTFDYILLNVRHPGWSDTSESAINLVNQLKTQSRFKLTYQRDDIFLFIKN</sequence>
<evidence type="ECO:0000313" key="3">
    <source>
        <dbReference type="Proteomes" id="UP001165986"/>
    </source>
</evidence>
<feature type="transmembrane region" description="Helical" evidence="1">
    <location>
        <begin position="342"/>
        <end position="360"/>
    </location>
</feature>
<dbReference type="InterPro" id="IPR018650">
    <property type="entry name" value="STSV1_Orf64"/>
</dbReference>
<protein>
    <submittedName>
        <fullName evidence="2">DUF2079 domain-containing protein</fullName>
    </submittedName>
</protein>
<feature type="transmembrane region" description="Helical" evidence="1">
    <location>
        <begin position="57"/>
        <end position="75"/>
    </location>
</feature>
<dbReference type="AlphaFoldDB" id="A0AA40SYZ5"/>
<accession>A0AA40SYZ5</accession>
<evidence type="ECO:0000256" key="1">
    <source>
        <dbReference type="SAM" id="Phobius"/>
    </source>
</evidence>
<dbReference type="RefSeq" id="WP_191758793.1">
    <property type="nucleotide sequence ID" value="NZ_VJXY01000018.1"/>
</dbReference>
<feature type="transmembrane region" description="Helical" evidence="1">
    <location>
        <begin position="145"/>
        <end position="164"/>
    </location>
</feature>
<comment type="caution">
    <text evidence="2">The sequence shown here is derived from an EMBL/GenBank/DDBJ whole genome shotgun (WGS) entry which is preliminary data.</text>
</comment>
<name>A0AA40SYZ5_9NOST</name>
<keyword evidence="1" id="KW-0812">Transmembrane</keyword>
<keyword evidence="3" id="KW-1185">Reference proteome</keyword>
<dbReference type="Pfam" id="PF09852">
    <property type="entry name" value="DUF2079"/>
    <property type="match status" value="1"/>
</dbReference>
<reference evidence="2" key="1">
    <citation type="submission" date="2019-07" db="EMBL/GenBank/DDBJ databases">
        <title>Toxilogical consequences of a new and cryptic species of cyanobacteria (Komarekiella delphini-convector) recovered from the epidermis of a bottlenose dolphin and 1500 ft. in the air.</title>
        <authorList>
            <person name="Brown A.O."/>
            <person name="Dvorak P."/>
            <person name="Villanueva C.D."/>
            <person name="Foss A.J."/>
            <person name="Garvey A.D."/>
            <person name="Gibson Q.A."/>
            <person name="Johansen J.R."/>
            <person name="Casamatta D.A."/>
        </authorList>
    </citation>
    <scope>NUCLEOTIDE SEQUENCE</scope>
    <source>
        <strain evidence="2">SJRDD-AB1</strain>
    </source>
</reference>
<gene>
    <name evidence="2" type="ORF">FNW02_17525</name>
</gene>
<evidence type="ECO:0000313" key="2">
    <source>
        <dbReference type="EMBL" id="MBD6617578.1"/>
    </source>
</evidence>
<feature type="transmembrane region" description="Helical" evidence="1">
    <location>
        <begin position="119"/>
        <end position="138"/>
    </location>
</feature>
<feature type="transmembrane region" description="Helical" evidence="1">
    <location>
        <begin position="269"/>
        <end position="301"/>
    </location>
</feature>
<keyword evidence="1" id="KW-0472">Membrane</keyword>
<feature type="transmembrane region" description="Helical" evidence="1">
    <location>
        <begin position="313"/>
        <end position="336"/>
    </location>
</feature>
<dbReference type="EMBL" id="VJXY01000018">
    <property type="protein sequence ID" value="MBD6617578.1"/>
    <property type="molecule type" value="Genomic_DNA"/>
</dbReference>
<proteinExistence type="predicted"/>
<feature type="transmembrane region" description="Helical" evidence="1">
    <location>
        <begin position="87"/>
        <end position="107"/>
    </location>
</feature>
<dbReference type="Proteomes" id="UP001165986">
    <property type="component" value="Unassembled WGS sequence"/>
</dbReference>
<organism evidence="2 3">
    <name type="scientific">Komarekiella delphini-convector SJRDD-AB1</name>
    <dbReference type="NCBI Taxonomy" id="2593771"/>
    <lineage>
        <taxon>Bacteria</taxon>
        <taxon>Bacillati</taxon>
        <taxon>Cyanobacteriota</taxon>
        <taxon>Cyanophyceae</taxon>
        <taxon>Nostocales</taxon>
        <taxon>Nostocaceae</taxon>
        <taxon>Komarekiella</taxon>
        <taxon>Komarekiella delphini-convector</taxon>
    </lineage>
</organism>